<organism evidence="2 3">
    <name type="scientific">Strongyloides stercoralis</name>
    <name type="common">Threadworm</name>
    <dbReference type="NCBI Taxonomy" id="6248"/>
    <lineage>
        <taxon>Eukaryota</taxon>
        <taxon>Metazoa</taxon>
        <taxon>Ecdysozoa</taxon>
        <taxon>Nematoda</taxon>
        <taxon>Chromadorea</taxon>
        <taxon>Rhabditida</taxon>
        <taxon>Tylenchina</taxon>
        <taxon>Panagrolaimomorpha</taxon>
        <taxon>Strongyloidoidea</taxon>
        <taxon>Strongyloididae</taxon>
        <taxon>Strongyloides</taxon>
    </lineage>
</organism>
<dbReference type="WBParaSite" id="TCONS_00015579.p1">
    <property type="protein sequence ID" value="TCONS_00015579.p1"/>
    <property type="gene ID" value="XLOC_010097"/>
</dbReference>
<sequence length="106" mass="13249">MGREKGEGKRGKKKRKREEKKKKKITKKKWKRKKTRIWKMKESKRTSGLQFLSVTQDYKPTIFYFWHTLLNWHHSVTLFMLNMPRMCMYMYTNKKHFLSYKNCFFN</sequence>
<evidence type="ECO:0000256" key="1">
    <source>
        <dbReference type="SAM" id="MobiDB-lite"/>
    </source>
</evidence>
<feature type="compositionally biased region" description="Basic residues" evidence="1">
    <location>
        <begin position="10"/>
        <end position="28"/>
    </location>
</feature>
<name>A0AAF5I3U4_STRER</name>
<dbReference type="Proteomes" id="UP000035681">
    <property type="component" value="Unplaced"/>
</dbReference>
<proteinExistence type="predicted"/>
<protein>
    <submittedName>
        <fullName evidence="3">Uncharacterized protein</fullName>
    </submittedName>
</protein>
<keyword evidence="2" id="KW-1185">Reference proteome</keyword>
<reference evidence="3" key="1">
    <citation type="submission" date="2024-02" db="UniProtKB">
        <authorList>
            <consortium name="WormBaseParasite"/>
        </authorList>
    </citation>
    <scope>IDENTIFICATION</scope>
</reference>
<evidence type="ECO:0000313" key="2">
    <source>
        <dbReference type="Proteomes" id="UP000035681"/>
    </source>
</evidence>
<feature type="region of interest" description="Disordered" evidence="1">
    <location>
        <begin position="1"/>
        <end position="28"/>
    </location>
</feature>
<accession>A0AAF5I3U4</accession>
<dbReference type="AlphaFoldDB" id="A0AAF5I3U4"/>
<evidence type="ECO:0000313" key="3">
    <source>
        <dbReference type="WBParaSite" id="TCONS_00015579.p1"/>
    </source>
</evidence>